<feature type="compositionally biased region" description="Basic and acidic residues" evidence="2">
    <location>
        <begin position="335"/>
        <end position="344"/>
    </location>
</feature>
<dbReference type="Gene3D" id="1.20.5.340">
    <property type="match status" value="1"/>
</dbReference>
<feature type="coiled-coil region" evidence="1">
    <location>
        <begin position="227"/>
        <end position="254"/>
    </location>
</feature>
<reference evidence="4" key="1">
    <citation type="thesis" date="2020" institute="ProQuest LLC" country="789 East Eisenhower Parkway, Ann Arbor, MI, USA">
        <title>Comparative Genomics and Chromosome Evolution.</title>
        <authorList>
            <person name="Mudd A.B."/>
        </authorList>
    </citation>
    <scope>NUCLEOTIDE SEQUENCE</scope>
    <source>
        <strain evidence="4">HN-11 Male</strain>
        <tissue evidence="4">Kidney and liver</tissue>
    </source>
</reference>
<evidence type="ECO:0008006" key="6">
    <source>
        <dbReference type="Google" id="ProtNLM"/>
    </source>
</evidence>
<dbReference type="PANTHER" id="PTHR15717">
    <property type="entry name" value="PROTEIN KIAA0494"/>
    <property type="match status" value="1"/>
</dbReference>
<feature type="region of interest" description="Disordered" evidence="2">
    <location>
        <begin position="356"/>
        <end position="436"/>
    </location>
</feature>
<evidence type="ECO:0000256" key="2">
    <source>
        <dbReference type="SAM" id="MobiDB-lite"/>
    </source>
</evidence>
<dbReference type="InterPro" id="IPR042352">
    <property type="entry name" value="EFCAB14"/>
</dbReference>
<keyword evidence="3" id="KW-1133">Transmembrane helix</keyword>
<feature type="compositionally biased region" description="Basic residues" evidence="2">
    <location>
        <begin position="39"/>
        <end position="49"/>
    </location>
</feature>
<name>A0A8J6BIJ8_ELECQ</name>
<evidence type="ECO:0000256" key="1">
    <source>
        <dbReference type="SAM" id="Coils"/>
    </source>
</evidence>
<comment type="caution">
    <text evidence="4">The sequence shown here is derived from an EMBL/GenBank/DDBJ whole genome shotgun (WGS) entry which is preliminary data.</text>
</comment>
<feature type="compositionally biased region" description="Basic and acidic residues" evidence="2">
    <location>
        <begin position="394"/>
        <end position="403"/>
    </location>
</feature>
<dbReference type="OrthoDB" id="9903570at2759"/>
<keyword evidence="3" id="KW-0472">Membrane</keyword>
<feature type="region of interest" description="Disordered" evidence="2">
    <location>
        <begin position="314"/>
        <end position="344"/>
    </location>
</feature>
<keyword evidence="5" id="KW-1185">Reference proteome</keyword>
<keyword evidence="1" id="KW-0175">Coiled coil</keyword>
<evidence type="ECO:0000313" key="4">
    <source>
        <dbReference type="EMBL" id="KAG9464175.1"/>
    </source>
</evidence>
<dbReference type="PANTHER" id="PTHR15717:SF2">
    <property type="entry name" value="EF-HAND CALCIUM-BINDING DOMAIN-CONTAINING PROTEIN 14"/>
    <property type="match status" value="1"/>
</dbReference>
<feature type="transmembrane region" description="Helical" evidence="3">
    <location>
        <begin position="89"/>
        <end position="112"/>
    </location>
</feature>
<feature type="compositionally biased region" description="Polar residues" evidence="2">
    <location>
        <begin position="320"/>
        <end position="334"/>
    </location>
</feature>
<dbReference type="Proteomes" id="UP000770717">
    <property type="component" value="Unassembled WGS sequence"/>
</dbReference>
<sequence>MGSGGLSAGPQAPPTPHKKMKKRKELNALIGLAGDGGRKKSKKGSGHRLLRTEPPASDSDTYTEEDEFTALGERGGRCGRWSALQCCRLCYPLCGFIVLAACMVTCIGLVWMQVALKENIDALKEQFRTMESIQRNSIQEIPKINEDLLVKERRLEELVNGDQGLNRLWTNLTEMNKQIALLTSAVNQLKTSLKSASDMINLPKTMEELQKSVATLGSTLTSVHHDVETLQTAAEEQKKKVEALQKDLVTFQLSGPGLSPLSQQIQNSLEDLNSSVLLYVRQNDLRLHNIDSIVSNISQRVSALESNHLQHNEVRAGVGENSTDSSNESQADTSESSKREDASAIREELQLIHVLTNAPDSGKGLADEVTSSPPLEKKNPRSLLKRQRRAPLAEGKDLEDTFRKSAQGIDGTGSLQDQRPTQPPSDGNGEDFSQRELKLLVGV</sequence>
<feature type="region of interest" description="Disordered" evidence="2">
    <location>
        <begin position="1"/>
        <end position="64"/>
    </location>
</feature>
<dbReference type="EMBL" id="WNTK01004933">
    <property type="protein sequence ID" value="KAG9464175.1"/>
    <property type="molecule type" value="Genomic_DNA"/>
</dbReference>
<protein>
    <recommendedName>
        <fullName evidence="6">EF-hand calcium-binding domain-containing protein 14</fullName>
    </recommendedName>
</protein>
<evidence type="ECO:0000256" key="3">
    <source>
        <dbReference type="SAM" id="Phobius"/>
    </source>
</evidence>
<evidence type="ECO:0000313" key="5">
    <source>
        <dbReference type="Proteomes" id="UP000770717"/>
    </source>
</evidence>
<keyword evidence="3" id="KW-0812">Transmembrane</keyword>
<accession>A0A8J6BIJ8</accession>
<organism evidence="4 5">
    <name type="scientific">Eleutherodactylus coqui</name>
    <name type="common">Puerto Rican coqui</name>
    <dbReference type="NCBI Taxonomy" id="57060"/>
    <lineage>
        <taxon>Eukaryota</taxon>
        <taxon>Metazoa</taxon>
        <taxon>Chordata</taxon>
        <taxon>Craniata</taxon>
        <taxon>Vertebrata</taxon>
        <taxon>Euteleostomi</taxon>
        <taxon>Amphibia</taxon>
        <taxon>Batrachia</taxon>
        <taxon>Anura</taxon>
        <taxon>Neobatrachia</taxon>
        <taxon>Hyloidea</taxon>
        <taxon>Eleutherodactylidae</taxon>
        <taxon>Eleutherodactylinae</taxon>
        <taxon>Eleutherodactylus</taxon>
        <taxon>Eleutherodactylus</taxon>
    </lineage>
</organism>
<gene>
    <name evidence="4" type="ORF">GDO78_020360</name>
</gene>
<proteinExistence type="predicted"/>
<dbReference type="AlphaFoldDB" id="A0A8J6BIJ8"/>